<accession>A0A495QYB6</accession>
<dbReference type="Gene3D" id="3.40.50.150">
    <property type="entry name" value="Vaccinia Virus protein VP39"/>
    <property type="match status" value="1"/>
</dbReference>
<evidence type="ECO:0000313" key="2">
    <source>
        <dbReference type="Proteomes" id="UP000274601"/>
    </source>
</evidence>
<reference evidence="1 2" key="1">
    <citation type="submission" date="2018-10" db="EMBL/GenBank/DDBJ databases">
        <title>Genomic Encyclopedia of Archaeal and Bacterial Type Strains, Phase II (KMG-II): from individual species to whole genera.</title>
        <authorList>
            <person name="Goeker M."/>
        </authorList>
    </citation>
    <scope>NUCLEOTIDE SEQUENCE [LARGE SCALE GENOMIC DNA]</scope>
    <source>
        <strain evidence="1 2">DSM 43383</strain>
    </source>
</reference>
<proteinExistence type="predicted"/>
<sequence>MGARYEEIDWCPTPLGAVSLRRRHDPVVDVEVYEIKLDDEFLMSSLWTTGEIELARLGLAAAHGDALDVVVGGLGLGYTADAALDDSRVRSVIVVEAIAEVIEWHRSQLVPLGERLTTDERCRLTQGDFFALAASPEGLDPDDKEARFHAILLDIDHSPRHLLDPRHASFYRSGPLGRVAARLHPGGAFALWSNEPPDDEFTDVLGEAFDEVTAHIVEFPNPFQGGTAANTVYVARTALR</sequence>
<dbReference type="RefSeq" id="WP_121432528.1">
    <property type="nucleotide sequence ID" value="NZ_RBWU01000001.1"/>
</dbReference>
<dbReference type="SUPFAM" id="SSF53335">
    <property type="entry name" value="S-adenosyl-L-methionine-dependent methyltransferases"/>
    <property type="match status" value="1"/>
</dbReference>
<dbReference type="Proteomes" id="UP000274601">
    <property type="component" value="Unassembled WGS sequence"/>
</dbReference>
<evidence type="ECO:0000313" key="1">
    <source>
        <dbReference type="EMBL" id="RKS78926.1"/>
    </source>
</evidence>
<dbReference type="EMBL" id="RBWU01000001">
    <property type="protein sequence ID" value="RKS78926.1"/>
    <property type="molecule type" value="Genomic_DNA"/>
</dbReference>
<dbReference type="AlphaFoldDB" id="A0A495QYB6"/>
<protein>
    <submittedName>
        <fullName evidence="1">Spermidine synthase</fullName>
    </submittedName>
</protein>
<keyword evidence="2" id="KW-1185">Reference proteome</keyword>
<organism evidence="1 2">
    <name type="scientific">Actinomadura pelletieri DSM 43383</name>
    <dbReference type="NCBI Taxonomy" id="1120940"/>
    <lineage>
        <taxon>Bacteria</taxon>
        <taxon>Bacillati</taxon>
        <taxon>Actinomycetota</taxon>
        <taxon>Actinomycetes</taxon>
        <taxon>Streptosporangiales</taxon>
        <taxon>Thermomonosporaceae</taxon>
        <taxon>Actinomadura</taxon>
    </lineage>
</organism>
<gene>
    <name evidence="1" type="ORF">BZB76_0364</name>
</gene>
<dbReference type="OrthoDB" id="9793351at2"/>
<dbReference type="InterPro" id="IPR029063">
    <property type="entry name" value="SAM-dependent_MTases_sf"/>
</dbReference>
<comment type="caution">
    <text evidence="1">The sequence shown here is derived from an EMBL/GenBank/DDBJ whole genome shotgun (WGS) entry which is preliminary data.</text>
</comment>
<name>A0A495QYB6_9ACTN</name>